<dbReference type="Pfam" id="PF22536">
    <property type="entry name" value="WHD_POLR3C"/>
    <property type="match status" value="1"/>
</dbReference>
<sequence length="548" mass="60523">MVQRSVSDAASRNQRRQSQSVSNSPCVVTAHNELLESSIARQLGPLAEFLVRTLNRCGPLTLKELADTLKRESFNNPLRSGNDGETDATKHTRSPIELPVTVGADVAADAAIKEVVTRLLLHRVVRYDAESQTYSVSLGYGLFLRTLFPLVVQLFHRRYGEAGVTILMVYYQLAVIPLEQALRLAIERRPTLSEALRRCAQEMEVLGLVEPLHAPLAKETHAPTEAPSRQSTTTANSLALPSLDPCQLHVGNILAEMLREAIHRQLLMERFADASGNSSSVAVGIVDCFTKATRTRHLKERLDGFPPMHPRVSPPVSLRALLCEVPHDEQAVLETLSRMCRSDGDFLVCSDGSASSGSMDGSFSFQYHSAVEAMRRDCCERFVFARHGVLGLRLIKLLLQHHNMEDRMLAEEAIATLPRTREVLHAMMRDGYVRQQEVPKTGTLADRLPKNSVFLWSCNLHRELLPTIRVQVATALRMTLARLRIEREEGANSAQPATSPLGIVAAHSSVSGVNSQGAKVNDGVNYPILALESSASALMEMMLVLDFF</sequence>
<feature type="domain" description="DNA-directed RNA polymerase III subunit RPC3 winged-helix" evidence="7">
    <location>
        <begin position="380"/>
        <end position="458"/>
    </location>
</feature>
<feature type="region of interest" description="Disordered" evidence="6">
    <location>
        <begin position="1"/>
        <end position="24"/>
    </location>
</feature>
<protein>
    <recommendedName>
        <fullName evidence="5">DNA-directed RNA polymerase III subunit RPC3</fullName>
        <shortName evidence="5">RNA polymerase III subunit C3</shortName>
    </recommendedName>
</protein>
<dbReference type="OMA" id="AMMRDGY"/>
<dbReference type="InterPro" id="IPR039748">
    <property type="entry name" value="RPC3"/>
</dbReference>
<keyword evidence="3 5" id="KW-0804">Transcription</keyword>
<dbReference type="InterPro" id="IPR036388">
    <property type="entry name" value="WH-like_DNA-bd_sf"/>
</dbReference>
<comment type="function">
    <text evidence="5">DNA-dependent RNA polymerase catalyzes the transcription of DNA into RNA using the four ribonucleoside triphosphates as substrates. Specific core component of RNA polymerase III which synthesizes small RNAs, such as 5S rRNA and tRNAs.</text>
</comment>
<name>G0TRT1_TRYVY</name>
<dbReference type="InterPro" id="IPR055207">
    <property type="entry name" value="POLR3C_WHD"/>
</dbReference>
<dbReference type="GO" id="GO:0003697">
    <property type="term" value="F:single-stranded DNA binding"/>
    <property type="evidence" value="ECO:0007669"/>
    <property type="project" value="UniProtKB-UniRule"/>
</dbReference>
<dbReference type="GO" id="GO:0005666">
    <property type="term" value="C:RNA polymerase III complex"/>
    <property type="evidence" value="ECO:0007669"/>
    <property type="project" value="UniProtKB-UniRule"/>
</dbReference>
<keyword evidence="2 5" id="KW-0240">DNA-directed RNA polymerase</keyword>
<evidence type="ECO:0000256" key="1">
    <source>
        <dbReference type="ARBA" id="ARBA00004123"/>
    </source>
</evidence>
<evidence type="ECO:0000256" key="3">
    <source>
        <dbReference type="ARBA" id="ARBA00023163"/>
    </source>
</evidence>
<dbReference type="VEuPathDB" id="TriTrypDB:TvY486_0200650"/>
<keyword evidence="4 5" id="KW-0539">Nucleus</keyword>
<feature type="compositionally biased region" description="Polar residues" evidence="6">
    <location>
        <begin position="1"/>
        <end position="10"/>
    </location>
</feature>
<comment type="subunit">
    <text evidence="5">Component of the RNA polymerase III (Pol III) complex consisting of 17 subunits.</text>
</comment>
<gene>
    <name evidence="8" type="ORF">TVY486_0200650</name>
</gene>
<proteinExistence type="inferred from homology"/>
<evidence type="ECO:0000256" key="2">
    <source>
        <dbReference type="ARBA" id="ARBA00022478"/>
    </source>
</evidence>
<evidence type="ECO:0000256" key="5">
    <source>
        <dbReference type="RuleBase" id="RU367076"/>
    </source>
</evidence>
<dbReference type="PANTHER" id="PTHR12949">
    <property type="entry name" value="RNA POLYMERASE III DNA DIRECTED -RELATED"/>
    <property type="match status" value="1"/>
</dbReference>
<dbReference type="Gene3D" id="1.10.10.10">
    <property type="entry name" value="Winged helix-like DNA-binding domain superfamily/Winged helix DNA-binding domain"/>
    <property type="match status" value="1"/>
</dbReference>
<comment type="subcellular location">
    <subcellularLocation>
        <location evidence="1 5">Nucleus</location>
    </subcellularLocation>
</comment>
<evidence type="ECO:0000313" key="8">
    <source>
        <dbReference type="EMBL" id="CCC46653.1"/>
    </source>
</evidence>
<accession>G0TRT1</accession>
<organism evidence="8">
    <name type="scientific">Trypanosoma vivax (strain Y486)</name>
    <dbReference type="NCBI Taxonomy" id="1055687"/>
    <lineage>
        <taxon>Eukaryota</taxon>
        <taxon>Discoba</taxon>
        <taxon>Euglenozoa</taxon>
        <taxon>Kinetoplastea</taxon>
        <taxon>Metakinetoplastina</taxon>
        <taxon>Trypanosomatida</taxon>
        <taxon>Trypanosomatidae</taxon>
        <taxon>Trypanosoma</taxon>
        <taxon>Duttonella</taxon>
    </lineage>
</organism>
<comment type="similarity">
    <text evidence="5">Belongs to the eukaryotic RPC3/POLR3C RNA polymerase subunit family.</text>
</comment>
<dbReference type="EMBL" id="HE573018">
    <property type="protein sequence ID" value="CCC46653.1"/>
    <property type="molecule type" value="Genomic_DNA"/>
</dbReference>
<feature type="region of interest" description="Disordered" evidence="6">
    <location>
        <begin position="73"/>
        <end position="92"/>
    </location>
</feature>
<evidence type="ECO:0000256" key="4">
    <source>
        <dbReference type="ARBA" id="ARBA00023242"/>
    </source>
</evidence>
<evidence type="ECO:0000259" key="7">
    <source>
        <dbReference type="Pfam" id="PF22536"/>
    </source>
</evidence>
<evidence type="ECO:0000256" key="6">
    <source>
        <dbReference type="SAM" id="MobiDB-lite"/>
    </source>
</evidence>
<dbReference type="PANTHER" id="PTHR12949:SF0">
    <property type="entry name" value="DNA-DIRECTED RNA POLYMERASE III SUBUNIT RPC3"/>
    <property type="match status" value="1"/>
</dbReference>
<reference evidence="8" key="1">
    <citation type="journal article" date="2012" name="Proc. Natl. Acad. Sci. U.S.A.">
        <title>Antigenic diversity is generated by distinct evolutionary mechanisms in African trypanosome species.</title>
        <authorList>
            <person name="Jackson A.P."/>
            <person name="Berry A."/>
            <person name="Aslett M."/>
            <person name="Allison H.C."/>
            <person name="Burton P."/>
            <person name="Vavrova-Anderson J."/>
            <person name="Brown R."/>
            <person name="Browne H."/>
            <person name="Corton N."/>
            <person name="Hauser H."/>
            <person name="Gamble J."/>
            <person name="Gilderthorp R."/>
            <person name="Marcello L."/>
            <person name="McQuillan J."/>
            <person name="Otto T.D."/>
            <person name="Quail M.A."/>
            <person name="Sanders M.J."/>
            <person name="van Tonder A."/>
            <person name="Ginger M.L."/>
            <person name="Field M.C."/>
            <person name="Barry J.D."/>
            <person name="Hertz-Fowler C."/>
            <person name="Berriman M."/>
        </authorList>
    </citation>
    <scope>NUCLEOTIDE SEQUENCE</scope>
    <source>
        <strain evidence="8">Y486</strain>
    </source>
</reference>
<dbReference type="AlphaFoldDB" id="G0TRT1"/>